<gene>
    <name evidence="1" type="ORF">OEA41_007711</name>
</gene>
<sequence>MGGFLSVKKGDEMFNVSMSNNYVVHRQPADKEWDSVDRTVSIVSPADGDNIYIKKFLTMKKDEANKDLTPILERLPKGLLTILAIEFPKDHPGARDEIQKCWTAAQDLKTKYSALNYPTIGPGPRLQTRRKYTIREPLSELYKAEKGQPSLMQRFVAVAKDMKLWSDRLAEVTKFDRTIDTVGFASGLRLTDEDPRSFLDWALVKMSNEQYGLSDCKALRQLADEIASGSPLAEDAPIKGFRKLQTNSIDFKVGGRTGPTAGKKHLGGMNNPFEDVTETFERRIPKVKKGDARRVVANTDDVFGDHGDSGSWIVDTNARVVGLLLAGDARYCFATDMSSVMESVMKVCGFNGIEVSPVPKDVTFTAIAK</sequence>
<organism evidence="1 2">
    <name type="scientific">Lepraria neglecta</name>
    <dbReference type="NCBI Taxonomy" id="209136"/>
    <lineage>
        <taxon>Eukaryota</taxon>
        <taxon>Fungi</taxon>
        <taxon>Dikarya</taxon>
        <taxon>Ascomycota</taxon>
        <taxon>Pezizomycotina</taxon>
        <taxon>Lecanoromycetes</taxon>
        <taxon>OSLEUM clade</taxon>
        <taxon>Lecanoromycetidae</taxon>
        <taxon>Lecanorales</taxon>
        <taxon>Lecanorineae</taxon>
        <taxon>Stereocaulaceae</taxon>
        <taxon>Lepraria</taxon>
    </lineage>
</organism>
<dbReference type="Proteomes" id="UP001276659">
    <property type="component" value="Unassembled WGS sequence"/>
</dbReference>
<evidence type="ECO:0000313" key="2">
    <source>
        <dbReference type="Proteomes" id="UP001276659"/>
    </source>
</evidence>
<dbReference type="EMBL" id="JASNWA010000004">
    <property type="protein sequence ID" value="KAK3176388.1"/>
    <property type="molecule type" value="Genomic_DNA"/>
</dbReference>
<accession>A0AAD9ZD79</accession>
<reference evidence="1" key="1">
    <citation type="submission" date="2022-11" db="EMBL/GenBank/DDBJ databases">
        <title>Chromosomal genome sequence assembly and mating type (MAT) locus characterization of the leprose asexual lichenized fungus Lepraria neglecta (Nyl.) Erichsen.</title>
        <authorList>
            <person name="Allen J.L."/>
            <person name="Pfeffer B."/>
        </authorList>
    </citation>
    <scope>NUCLEOTIDE SEQUENCE</scope>
    <source>
        <strain evidence="1">Allen 5258</strain>
    </source>
</reference>
<keyword evidence="2" id="KW-1185">Reference proteome</keyword>
<dbReference type="AlphaFoldDB" id="A0AAD9ZD79"/>
<comment type="caution">
    <text evidence="1">The sequence shown here is derived from an EMBL/GenBank/DDBJ whole genome shotgun (WGS) entry which is preliminary data.</text>
</comment>
<evidence type="ECO:0000313" key="1">
    <source>
        <dbReference type="EMBL" id="KAK3176388.1"/>
    </source>
</evidence>
<proteinExistence type="predicted"/>
<name>A0AAD9ZD79_9LECA</name>
<protein>
    <submittedName>
        <fullName evidence="1">Uncharacterized protein</fullName>
    </submittedName>
</protein>